<sequence length="250" mass="27602">MVVASLLAACSHYATVDGIPAYHHGLSDDGKGYTTPIEGVDAKTFRVLTGGYAVDRYSVYWSGNRIFEANAQSFKALSGAYGKDNAHVFYDGQPIPGVDLPTFELVSEVARDKDAIYDGMRRTPACDPKTYKVLKGPWHVDSQCVYIMGKKLAGADRSTFKVIDFEYGMDAAHVYLFEKPLPAADPSTFKIIGNMYEEDAVHVYYESRLVPKADPATFHPINAGSSEARDRDRCYRRGIEVDCSTLANGR</sequence>
<dbReference type="EMBL" id="BSOA01000003">
    <property type="protein sequence ID" value="GLQ87137.1"/>
    <property type="molecule type" value="Genomic_DNA"/>
</dbReference>
<dbReference type="Pfam" id="PF13644">
    <property type="entry name" value="DKNYY"/>
    <property type="match status" value="1"/>
</dbReference>
<name>A0ABQ5X7K2_9GAMM</name>
<protein>
    <recommendedName>
        <fullName evidence="3">DKNYY family protein</fullName>
    </recommendedName>
</protein>
<dbReference type="InterPro" id="IPR027375">
    <property type="entry name" value="DKNYY"/>
</dbReference>
<evidence type="ECO:0008006" key="3">
    <source>
        <dbReference type="Google" id="ProtNLM"/>
    </source>
</evidence>
<proteinExistence type="predicted"/>
<comment type="caution">
    <text evidence="1">The sequence shown here is derived from an EMBL/GenBank/DDBJ whole genome shotgun (WGS) entry which is preliminary data.</text>
</comment>
<keyword evidence="2" id="KW-1185">Reference proteome</keyword>
<reference evidence="2" key="1">
    <citation type="journal article" date="2019" name="Int. J. Syst. Evol. Microbiol.">
        <title>The Global Catalogue of Microorganisms (GCM) 10K type strain sequencing project: providing services to taxonomists for standard genome sequencing and annotation.</title>
        <authorList>
            <consortium name="The Broad Institute Genomics Platform"/>
            <consortium name="The Broad Institute Genome Sequencing Center for Infectious Disease"/>
            <person name="Wu L."/>
            <person name="Ma J."/>
        </authorList>
    </citation>
    <scope>NUCLEOTIDE SEQUENCE [LARGE SCALE GENOMIC DNA]</scope>
    <source>
        <strain evidence="2">NBRC 111981</strain>
    </source>
</reference>
<evidence type="ECO:0000313" key="1">
    <source>
        <dbReference type="EMBL" id="GLQ87137.1"/>
    </source>
</evidence>
<evidence type="ECO:0000313" key="2">
    <source>
        <dbReference type="Proteomes" id="UP001156627"/>
    </source>
</evidence>
<accession>A0ABQ5X7K2</accession>
<gene>
    <name evidence="1" type="ORF">GCM10007898_07030</name>
</gene>
<organism evidence="1 2">
    <name type="scientific">Dyella flagellata</name>
    <dbReference type="NCBI Taxonomy" id="1867833"/>
    <lineage>
        <taxon>Bacteria</taxon>
        <taxon>Pseudomonadati</taxon>
        <taxon>Pseudomonadota</taxon>
        <taxon>Gammaproteobacteria</taxon>
        <taxon>Lysobacterales</taxon>
        <taxon>Rhodanobacteraceae</taxon>
        <taxon>Dyella</taxon>
    </lineage>
</organism>
<dbReference type="Proteomes" id="UP001156627">
    <property type="component" value="Unassembled WGS sequence"/>
</dbReference>